<feature type="domain" description="SAM" evidence="2">
    <location>
        <begin position="194"/>
        <end position="249"/>
    </location>
</feature>
<dbReference type="CDD" id="cd09497">
    <property type="entry name" value="SAM_caskin1_2_repeat1"/>
    <property type="match status" value="1"/>
</dbReference>
<dbReference type="InterPro" id="IPR035498">
    <property type="entry name" value="Caskin1/2_SAM_2"/>
</dbReference>
<reference evidence="3" key="1">
    <citation type="journal article" date="2013" name="PLoS ONE">
        <title>Gene expression in gut symbiotic organ of stinkbug affected by extracellular bacterial symbiont.</title>
        <authorList>
            <person name="Futahashi R."/>
            <person name="Tanaka K."/>
            <person name="Tanahashi M."/>
            <person name="Nikoh N."/>
            <person name="Kikuchi Y."/>
            <person name="Lee B.L."/>
            <person name="Fukatsu T."/>
        </authorList>
    </citation>
    <scope>NUCLEOTIDE SEQUENCE</scope>
    <source>
        <tissue evidence="3">Midgut</tissue>
    </source>
</reference>
<feature type="region of interest" description="Disordered" evidence="1">
    <location>
        <begin position="499"/>
        <end position="526"/>
    </location>
</feature>
<protein>
    <recommendedName>
        <fullName evidence="2">SAM domain-containing protein</fullName>
    </recommendedName>
</protein>
<dbReference type="InterPro" id="IPR035497">
    <property type="entry name" value="Caskin1/2_SAM_1"/>
</dbReference>
<accession>R4WJB2</accession>
<dbReference type="Gene3D" id="1.10.150.50">
    <property type="entry name" value="Transcription Factor, Ets-1"/>
    <property type="match status" value="2"/>
</dbReference>
<dbReference type="EMBL" id="AK417590">
    <property type="protein sequence ID" value="BAN20805.1"/>
    <property type="molecule type" value="mRNA"/>
</dbReference>
<dbReference type="SMART" id="SM00454">
    <property type="entry name" value="SAM"/>
    <property type="match status" value="2"/>
</dbReference>
<dbReference type="PANTHER" id="PTHR24155:SF11">
    <property type="entry name" value="CASKIN, ISOFORM B"/>
    <property type="match status" value="1"/>
</dbReference>
<proteinExistence type="evidence at transcript level"/>
<dbReference type="Pfam" id="PF00536">
    <property type="entry name" value="SAM_1"/>
    <property type="match status" value="2"/>
</dbReference>
<dbReference type="FunFam" id="1.10.150.50:FF:000071">
    <property type="entry name" value="Caskin, isoform D"/>
    <property type="match status" value="1"/>
</dbReference>
<dbReference type="AlphaFoldDB" id="R4WJB2"/>
<dbReference type="GO" id="GO:0030424">
    <property type="term" value="C:axon"/>
    <property type="evidence" value="ECO:0007669"/>
    <property type="project" value="TreeGrafter"/>
</dbReference>
<dbReference type="GO" id="GO:0035591">
    <property type="term" value="F:signaling adaptor activity"/>
    <property type="evidence" value="ECO:0007669"/>
    <property type="project" value="TreeGrafter"/>
</dbReference>
<feature type="region of interest" description="Disordered" evidence="1">
    <location>
        <begin position="8"/>
        <end position="30"/>
    </location>
</feature>
<evidence type="ECO:0000259" key="2">
    <source>
        <dbReference type="PROSITE" id="PS50105"/>
    </source>
</evidence>
<dbReference type="PROSITE" id="PS50105">
    <property type="entry name" value="SAM_DOMAIN"/>
    <property type="match status" value="2"/>
</dbReference>
<dbReference type="InterPro" id="IPR013761">
    <property type="entry name" value="SAM/pointed_sf"/>
</dbReference>
<dbReference type="FunFam" id="1.10.150.50:FF:000028">
    <property type="entry name" value="caskin-2 isoform X2"/>
    <property type="match status" value="1"/>
</dbReference>
<sequence>MICFYRQKSVGGMSRTPKPAQAKKVPPPAVPDSAFRNSGSSFGSAGYSSAGEDIFHQERDVFESGDCGGIYSMGPGKSPAGTFSYPAFTFPGPQQYTQIGSKTSAYYHHQLSLQEDQGIDMTQSPGRDSPGSSGSGSRHSTVSLDSGRASCAMSHHHRPSLSSSSVGSGESSAPARVERLLLQGVPDQDILHSWLLDLHFEEYFPLFVNAGYDMHTISRMTPEDLTAIGIKKPNHRKKLKAEIAQLNISDGLPDYIPGSLSEWLRLLRLEEYGAALRSQGYTTVEDTTQITWEDLEDIGIVKLGHQKRFMLAIKRVQDLRAGKTFPPTPFTPTQVDGGCIGAAECIDCPRFHTAYRSFHQPWEIESSQHLYYTTDIVPIKIRGGRGKSLESLEGESGSGVGGTSSFTGEWGRRCYEDGDITPTNETSNLIILHQGGGTLPRPRALLKPRPQAKIAPTLCIHPHEMKQQQESRVSPPIIRSNDCSSVTVVADLHHPTHQYNGSDASFKSSSSTESDSLPFANENAGTIKQRSVRNPDFIPTVRVQPASECSLLTQRKGGQEAGDVLDDIGNMLANLTDELDAMLEEEKRQGLIDD</sequence>
<organism evidence="3">
    <name type="scientific">Riptortus pedestris</name>
    <name type="common">Bean bug</name>
    <dbReference type="NCBI Taxonomy" id="329032"/>
    <lineage>
        <taxon>Eukaryota</taxon>
        <taxon>Metazoa</taxon>
        <taxon>Ecdysozoa</taxon>
        <taxon>Arthropoda</taxon>
        <taxon>Hexapoda</taxon>
        <taxon>Insecta</taxon>
        <taxon>Pterygota</taxon>
        <taxon>Neoptera</taxon>
        <taxon>Paraneoptera</taxon>
        <taxon>Hemiptera</taxon>
        <taxon>Heteroptera</taxon>
        <taxon>Panheteroptera</taxon>
        <taxon>Pentatomomorpha</taxon>
        <taxon>Coreoidea</taxon>
        <taxon>Alydidae</taxon>
        <taxon>Riptortus</taxon>
    </lineage>
</organism>
<dbReference type="CDD" id="cd09498">
    <property type="entry name" value="SAM_caskin1_2_repeat2"/>
    <property type="match status" value="1"/>
</dbReference>
<feature type="compositionally biased region" description="Low complexity" evidence="1">
    <location>
        <begin position="124"/>
        <end position="140"/>
    </location>
</feature>
<dbReference type="SUPFAM" id="SSF47769">
    <property type="entry name" value="SAM/Pointed domain"/>
    <property type="match status" value="2"/>
</dbReference>
<dbReference type="GO" id="GO:0019903">
    <property type="term" value="F:protein phosphatase binding"/>
    <property type="evidence" value="ECO:0007669"/>
    <property type="project" value="TreeGrafter"/>
</dbReference>
<name>R4WJB2_RIPPE</name>
<feature type="region of interest" description="Disordered" evidence="1">
    <location>
        <begin position="119"/>
        <end position="170"/>
    </location>
</feature>
<feature type="compositionally biased region" description="Low complexity" evidence="1">
    <location>
        <begin position="502"/>
        <end position="516"/>
    </location>
</feature>
<evidence type="ECO:0000256" key="1">
    <source>
        <dbReference type="SAM" id="MobiDB-lite"/>
    </source>
</evidence>
<dbReference type="PANTHER" id="PTHR24155">
    <property type="entry name" value="OSTEOCLAST-STIMULATING FACTOR 1"/>
    <property type="match status" value="1"/>
</dbReference>
<feature type="compositionally biased region" description="Low complexity" evidence="1">
    <location>
        <begin position="160"/>
        <end position="170"/>
    </location>
</feature>
<dbReference type="GO" id="GO:0007409">
    <property type="term" value="P:axonogenesis"/>
    <property type="evidence" value="ECO:0007669"/>
    <property type="project" value="TreeGrafter"/>
</dbReference>
<dbReference type="InterPro" id="IPR001660">
    <property type="entry name" value="SAM"/>
</dbReference>
<dbReference type="GO" id="GO:0007185">
    <property type="term" value="P:cell surface receptor protein tyrosine phosphatase signaling pathway"/>
    <property type="evidence" value="ECO:0007669"/>
    <property type="project" value="TreeGrafter"/>
</dbReference>
<evidence type="ECO:0000313" key="3">
    <source>
        <dbReference type="EMBL" id="BAN20805.1"/>
    </source>
</evidence>
<dbReference type="GO" id="GO:0005925">
    <property type="term" value="C:focal adhesion"/>
    <property type="evidence" value="ECO:0007669"/>
    <property type="project" value="TreeGrafter"/>
</dbReference>
<feature type="domain" description="SAM" evidence="2">
    <location>
        <begin position="255"/>
        <end position="319"/>
    </location>
</feature>